<accession>A0A068QN20</accession>
<organism evidence="1 2">
    <name type="scientific">Xenorhabdus doucetiae</name>
    <dbReference type="NCBI Taxonomy" id="351671"/>
    <lineage>
        <taxon>Bacteria</taxon>
        <taxon>Pseudomonadati</taxon>
        <taxon>Pseudomonadota</taxon>
        <taxon>Gammaproteobacteria</taxon>
        <taxon>Enterobacterales</taxon>
        <taxon>Morganellaceae</taxon>
        <taxon>Xenorhabdus</taxon>
    </lineage>
</organism>
<dbReference type="EMBL" id="FO704550">
    <property type="protein sequence ID" value="CDG16337.1"/>
    <property type="molecule type" value="Genomic_DNA"/>
</dbReference>
<reference evidence="1 2" key="1">
    <citation type="submission" date="2013-07" db="EMBL/GenBank/DDBJ databases">
        <authorList>
            <person name="Genoscope - CEA"/>
        </authorList>
    </citation>
    <scope>NUCLEOTIDE SEQUENCE [LARGE SCALE GENOMIC DNA]</scope>
    <source>
        <strain evidence="2">FRM16 / DSM 17909</strain>
    </source>
</reference>
<gene>
    <name evidence="1" type="ORF">XDD1_0634</name>
</gene>
<dbReference type="AlphaFoldDB" id="A0A068QN20"/>
<proteinExistence type="predicted"/>
<dbReference type="Proteomes" id="UP000032721">
    <property type="component" value="Chromosome"/>
</dbReference>
<evidence type="ECO:0000313" key="1">
    <source>
        <dbReference type="EMBL" id="CDG16337.1"/>
    </source>
</evidence>
<name>A0A068QN20_9GAMM</name>
<evidence type="ECO:0000313" key="2">
    <source>
        <dbReference type="Proteomes" id="UP000032721"/>
    </source>
</evidence>
<protein>
    <submittedName>
        <fullName evidence="1">Uncharacterized protein</fullName>
    </submittedName>
</protein>
<dbReference type="HOGENOM" id="CLU_3207119_0_0_6"/>
<sequence>MAAGAASLPRWNIAGKAGRIYLSGIGQKLSAIVSDDLYYCPFCNT</sequence>
<dbReference type="KEGG" id="xdo:XDD1_0634"/>